<sequence length="523" mass="57295">MLQLWQMIETTVEPLGPTWWTATPYEQVLLCRPAAVVSSPSNPGDTGPTLETLHPGLPATAVCTAAVRGVFSSLINVGPNKGLKCSPTKAEMDIDVPHILNGCISRVAEKRRLSHCVGCGGQIHDQYILRVAPDLEWHAACLKCAECHQFLDENCTCFVRDGKTYCKRDYVRLFGTKCDKCGQSFSKSDFVMRAKTKIYHIECFRCTACERQLVPGDEFALRDDGLFCKEDHEVLEKACILGTENNNNNTSSVNNNNNNSNSRSAIHHEASNSDSSDSGSPKGREGVGGSGTHGSSGGRNKGATDGKPTRVRTVLNEKQLHTLRTCYAANPRPDALMKEQLVEMTSLSPRVIRVWFQNKRCKDKKKAILMKQQMQQEKDGRKLGYGSMQGVPMIASSPVRHESPLGMNPIEVQSYQPPWKALSDFALHTDLDRLDPTAPPFQQLVNQMHGYDLPPAPPPPNHDMGAGPADLAHPDSTDSYVTPASPPGRTLIPSQPNTPLTCATPQNCRKSTDHGLASVMIVL</sequence>
<dbReference type="GO" id="GO:0045944">
    <property type="term" value="P:positive regulation of transcription by RNA polymerase II"/>
    <property type="evidence" value="ECO:0007669"/>
    <property type="project" value="InterPro"/>
</dbReference>
<dbReference type="InterPro" id="IPR047169">
    <property type="entry name" value="ISL1/2-like"/>
</dbReference>
<evidence type="ECO:0000259" key="20">
    <source>
        <dbReference type="PROSITE" id="PS50071"/>
    </source>
</evidence>
<evidence type="ECO:0000256" key="14">
    <source>
        <dbReference type="ARBA" id="ARBA00041167"/>
    </source>
</evidence>
<keyword evidence="2" id="KW-0217">Developmental protein</keyword>
<evidence type="ECO:0000256" key="18">
    <source>
        <dbReference type="SAM" id="MobiDB-lite"/>
    </source>
</evidence>
<keyword evidence="11" id="KW-0010">Activator</keyword>
<dbReference type="InterPro" id="IPR017970">
    <property type="entry name" value="Homeobox_CS"/>
</dbReference>
<evidence type="ECO:0000256" key="5">
    <source>
        <dbReference type="ARBA" id="ARBA00022782"/>
    </source>
</evidence>
<dbReference type="CDD" id="cd09366">
    <property type="entry name" value="LIM1_Isl"/>
    <property type="match status" value="1"/>
</dbReference>
<dbReference type="SUPFAM" id="SSF57716">
    <property type="entry name" value="Glucocorticoid receptor-like (DNA-binding domain)"/>
    <property type="match status" value="2"/>
</dbReference>
<feature type="domain" description="Homeobox" evidence="20">
    <location>
        <begin position="306"/>
        <end position="366"/>
    </location>
</feature>
<dbReference type="GO" id="GO:0007409">
    <property type="term" value="P:axonogenesis"/>
    <property type="evidence" value="ECO:0007669"/>
    <property type="project" value="TreeGrafter"/>
</dbReference>
<feature type="DNA-binding region" description="Homeobox" evidence="15">
    <location>
        <begin position="308"/>
        <end position="367"/>
    </location>
</feature>
<keyword evidence="12" id="KW-0804">Transcription</keyword>
<dbReference type="InterPro" id="IPR009057">
    <property type="entry name" value="Homeodomain-like_sf"/>
</dbReference>
<evidence type="ECO:0000256" key="4">
    <source>
        <dbReference type="ARBA" id="ARBA00022737"/>
    </source>
</evidence>
<dbReference type="CDD" id="cd00086">
    <property type="entry name" value="homeodomain"/>
    <property type="match status" value="1"/>
</dbReference>
<feature type="compositionally biased region" description="Low complexity" evidence="18">
    <location>
        <begin position="246"/>
        <end position="262"/>
    </location>
</feature>
<dbReference type="PROSITE" id="PS00478">
    <property type="entry name" value="LIM_DOMAIN_1"/>
    <property type="match status" value="1"/>
</dbReference>
<name>A0A8S1D7M4_9INSE</name>
<dbReference type="FunFam" id="2.10.110.10:FF:000034">
    <property type="entry name" value="Insulin gene enhancer protein ISL"/>
    <property type="match status" value="1"/>
</dbReference>
<keyword evidence="22" id="KW-1185">Reference proteome</keyword>
<dbReference type="FunFam" id="2.10.110.10:FF:000056">
    <property type="entry name" value="insulin gene enhancer protein ISL-1"/>
    <property type="match status" value="1"/>
</dbReference>
<feature type="region of interest" description="Disordered" evidence="18">
    <location>
        <begin position="454"/>
        <end position="499"/>
    </location>
</feature>
<dbReference type="PROSITE" id="PS50023">
    <property type="entry name" value="LIM_DOMAIN_2"/>
    <property type="match status" value="2"/>
</dbReference>
<feature type="region of interest" description="Disordered" evidence="18">
    <location>
        <begin position="246"/>
        <end position="312"/>
    </location>
</feature>
<keyword evidence="10 15" id="KW-0371">Homeobox</keyword>
<keyword evidence="13 15" id="KW-0539">Nucleus</keyword>
<keyword evidence="9 15" id="KW-0238">DNA-binding</keyword>
<dbReference type="PROSITE" id="PS50071">
    <property type="entry name" value="HOMEOBOX_2"/>
    <property type="match status" value="1"/>
</dbReference>
<keyword evidence="5" id="KW-0221">Differentiation</keyword>
<dbReference type="SUPFAM" id="SSF46689">
    <property type="entry name" value="Homeodomain-like"/>
    <property type="match status" value="1"/>
</dbReference>
<keyword evidence="4" id="KW-0677">Repeat</keyword>
<evidence type="ECO:0000256" key="2">
    <source>
        <dbReference type="ARBA" id="ARBA00022473"/>
    </source>
</evidence>
<evidence type="ECO:0000256" key="15">
    <source>
        <dbReference type="PROSITE-ProRule" id="PRU00108"/>
    </source>
</evidence>
<evidence type="ECO:0000259" key="19">
    <source>
        <dbReference type="PROSITE" id="PS50023"/>
    </source>
</evidence>
<evidence type="ECO:0000313" key="21">
    <source>
        <dbReference type="EMBL" id="CAB3378196.1"/>
    </source>
</evidence>
<evidence type="ECO:0000256" key="10">
    <source>
        <dbReference type="ARBA" id="ARBA00023155"/>
    </source>
</evidence>
<evidence type="ECO:0000256" key="3">
    <source>
        <dbReference type="ARBA" id="ARBA00022723"/>
    </source>
</evidence>
<keyword evidence="6 16" id="KW-0862">Zinc</keyword>
<dbReference type="SMART" id="SM00132">
    <property type="entry name" value="LIM"/>
    <property type="match status" value="2"/>
</dbReference>
<dbReference type="EMBL" id="CADEPI010000160">
    <property type="protein sequence ID" value="CAB3378196.1"/>
    <property type="molecule type" value="Genomic_DNA"/>
</dbReference>
<dbReference type="GO" id="GO:0046872">
    <property type="term" value="F:metal ion binding"/>
    <property type="evidence" value="ECO:0007669"/>
    <property type="project" value="UniProtKB-KW"/>
</dbReference>
<evidence type="ECO:0000256" key="17">
    <source>
        <dbReference type="RuleBase" id="RU000682"/>
    </source>
</evidence>
<dbReference type="Pfam" id="PF00412">
    <property type="entry name" value="LIM"/>
    <property type="match status" value="2"/>
</dbReference>
<dbReference type="InterPro" id="IPR001356">
    <property type="entry name" value="HD"/>
</dbReference>
<dbReference type="CDD" id="cd09374">
    <property type="entry name" value="LIM2_Isl"/>
    <property type="match status" value="1"/>
</dbReference>
<dbReference type="Gene3D" id="2.10.110.10">
    <property type="entry name" value="Cysteine Rich Protein"/>
    <property type="match status" value="2"/>
</dbReference>
<dbReference type="Pfam" id="PF00046">
    <property type="entry name" value="Homeodomain"/>
    <property type="match status" value="1"/>
</dbReference>
<evidence type="ECO:0000256" key="7">
    <source>
        <dbReference type="ARBA" id="ARBA00023015"/>
    </source>
</evidence>
<keyword evidence="3 16" id="KW-0479">Metal-binding</keyword>
<dbReference type="PANTHER" id="PTHR24204">
    <property type="entry name" value="INSULIN GENE ENHANCER PROTEIN"/>
    <property type="match status" value="1"/>
</dbReference>
<dbReference type="SMART" id="SM00389">
    <property type="entry name" value="HOX"/>
    <property type="match status" value="1"/>
</dbReference>
<dbReference type="InterPro" id="IPR047244">
    <property type="entry name" value="ISL1/2-like_LIM1"/>
</dbReference>
<feature type="domain" description="LIM zinc-binding" evidence="19">
    <location>
        <begin position="177"/>
        <end position="238"/>
    </location>
</feature>
<comment type="caution">
    <text evidence="21">The sequence shown here is derived from an EMBL/GenBank/DDBJ whole genome shotgun (WGS) entry which is preliminary data.</text>
</comment>
<dbReference type="GO" id="GO:0003677">
    <property type="term" value="F:DNA binding"/>
    <property type="evidence" value="ECO:0007669"/>
    <property type="project" value="UniProtKB-UniRule"/>
</dbReference>
<dbReference type="Gene3D" id="1.10.10.60">
    <property type="entry name" value="Homeodomain-like"/>
    <property type="match status" value="1"/>
</dbReference>
<dbReference type="FunFam" id="1.10.10.60:FF:000041">
    <property type="entry name" value="insulin gene enhancer protein ISL-1"/>
    <property type="match status" value="1"/>
</dbReference>
<reference evidence="21 22" key="1">
    <citation type="submission" date="2020-04" db="EMBL/GenBank/DDBJ databases">
        <authorList>
            <person name="Alioto T."/>
            <person name="Alioto T."/>
            <person name="Gomez Garrido J."/>
        </authorList>
    </citation>
    <scope>NUCLEOTIDE SEQUENCE [LARGE SCALE GENOMIC DNA]</scope>
</reference>
<evidence type="ECO:0000256" key="12">
    <source>
        <dbReference type="ARBA" id="ARBA00023163"/>
    </source>
</evidence>
<evidence type="ECO:0000313" key="22">
    <source>
        <dbReference type="Proteomes" id="UP000494165"/>
    </source>
</evidence>
<accession>A0A8S1D7M4</accession>
<dbReference type="OrthoDB" id="125004at2759"/>
<dbReference type="Proteomes" id="UP000494165">
    <property type="component" value="Unassembled WGS sequence"/>
</dbReference>
<gene>
    <name evidence="21" type="ORF">CLODIP_2_CD10480</name>
</gene>
<evidence type="ECO:0000256" key="11">
    <source>
        <dbReference type="ARBA" id="ARBA00023159"/>
    </source>
</evidence>
<evidence type="ECO:0000256" key="8">
    <source>
        <dbReference type="ARBA" id="ARBA00023038"/>
    </source>
</evidence>
<evidence type="ECO:0000256" key="16">
    <source>
        <dbReference type="PROSITE-ProRule" id="PRU00125"/>
    </source>
</evidence>
<dbReference type="GO" id="GO:0005634">
    <property type="term" value="C:nucleus"/>
    <property type="evidence" value="ECO:0007669"/>
    <property type="project" value="UniProtKB-SubCell"/>
</dbReference>
<dbReference type="InterPro" id="IPR001781">
    <property type="entry name" value="Znf_LIM"/>
</dbReference>
<proteinExistence type="predicted"/>
<feature type="domain" description="LIM zinc-binding" evidence="19">
    <location>
        <begin position="114"/>
        <end position="176"/>
    </location>
</feature>
<evidence type="ECO:0000256" key="1">
    <source>
        <dbReference type="ARBA" id="ARBA00004123"/>
    </source>
</evidence>
<comment type="subcellular location">
    <subcellularLocation>
        <location evidence="1 15 17">Nucleus</location>
    </subcellularLocation>
</comment>
<organism evidence="21 22">
    <name type="scientific">Cloeon dipterum</name>
    <dbReference type="NCBI Taxonomy" id="197152"/>
    <lineage>
        <taxon>Eukaryota</taxon>
        <taxon>Metazoa</taxon>
        <taxon>Ecdysozoa</taxon>
        <taxon>Arthropoda</taxon>
        <taxon>Hexapoda</taxon>
        <taxon>Insecta</taxon>
        <taxon>Pterygota</taxon>
        <taxon>Palaeoptera</taxon>
        <taxon>Ephemeroptera</taxon>
        <taxon>Pisciforma</taxon>
        <taxon>Baetidae</taxon>
        <taxon>Cloeon</taxon>
    </lineage>
</organism>
<evidence type="ECO:0000256" key="13">
    <source>
        <dbReference type="ARBA" id="ARBA00023242"/>
    </source>
</evidence>
<dbReference type="GO" id="GO:0000981">
    <property type="term" value="F:DNA-binding transcription factor activity, RNA polymerase II-specific"/>
    <property type="evidence" value="ECO:0007669"/>
    <property type="project" value="InterPro"/>
</dbReference>
<dbReference type="GO" id="GO:0048665">
    <property type="term" value="P:neuron fate specification"/>
    <property type="evidence" value="ECO:0007669"/>
    <property type="project" value="InterPro"/>
</dbReference>
<protein>
    <recommendedName>
        <fullName evidence="14">Insulin gene enhancer protein ISL-1</fullName>
    </recommendedName>
</protein>
<evidence type="ECO:0000256" key="6">
    <source>
        <dbReference type="ARBA" id="ARBA00022833"/>
    </source>
</evidence>
<keyword evidence="7" id="KW-0805">Transcription regulation</keyword>
<evidence type="ECO:0000256" key="9">
    <source>
        <dbReference type="ARBA" id="ARBA00023125"/>
    </source>
</evidence>
<dbReference type="PROSITE" id="PS00027">
    <property type="entry name" value="HOMEOBOX_1"/>
    <property type="match status" value="1"/>
</dbReference>
<dbReference type="PANTHER" id="PTHR24204:SF8">
    <property type="entry name" value="TAILUP, ISOFORM A"/>
    <property type="match status" value="1"/>
</dbReference>
<dbReference type="AlphaFoldDB" id="A0A8S1D7M4"/>
<feature type="compositionally biased region" description="Gly residues" evidence="18">
    <location>
        <begin position="286"/>
        <end position="300"/>
    </location>
</feature>
<keyword evidence="8 16" id="KW-0440">LIM domain</keyword>